<organism evidence="3 4">
    <name type="scientific">Apatococcus fuscideae</name>
    <dbReference type="NCBI Taxonomy" id="2026836"/>
    <lineage>
        <taxon>Eukaryota</taxon>
        <taxon>Viridiplantae</taxon>
        <taxon>Chlorophyta</taxon>
        <taxon>core chlorophytes</taxon>
        <taxon>Trebouxiophyceae</taxon>
        <taxon>Chlorellales</taxon>
        <taxon>Chlorellaceae</taxon>
        <taxon>Apatococcus</taxon>
    </lineage>
</organism>
<feature type="compositionally biased region" description="Polar residues" evidence="1">
    <location>
        <begin position="239"/>
        <end position="250"/>
    </location>
</feature>
<dbReference type="AlphaFoldDB" id="A0AAW1SIT5"/>
<evidence type="ECO:0000259" key="2">
    <source>
        <dbReference type="Pfam" id="PF00024"/>
    </source>
</evidence>
<name>A0AAW1SIT5_9CHLO</name>
<feature type="region of interest" description="Disordered" evidence="1">
    <location>
        <begin position="203"/>
        <end position="250"/>
    </location>
</feature>
<dbReference type="Gene3D" id="3.50.4.10">
    <property type="entry name" value="Hepatocyte Growth Factor"/>
    <property type="match status" value="1"/>
</dbReference>
<evidence type="ECO:0000313" key="3">
    <source>
        <dbReference type="EMBL" id="KAK9845593.1"/>
    </source>
</evidence>
<sequence>MTPAEGDGVQSCTPSPVVETLPQRYTTLSRQGPLVCDVEYSHYAPGYTDDPTGASDTTDQGTEMGIGSRLPVYSARDCMVACETSPGCASIVWSPTSYRCFLHGCPSQFTPLCTSQNQAPGSPGTIGGPALPDFTGPPTPIPPPCTLTPSLCPKPTDLYLTWWSIDRWDPNCTTFQENPQIGLAPMPSIGKVLVTSTESTQPVRVASTLSGPRGLPPGIAPSSLLESAVPGPPPPSSSNVFEASSVASGR</sequence>
<dbReference type="EMBL" id="JALJOV010001609">
    <property type="protein sequence ID" value="KAK9845593.1"/>
    <property type="molecule type" value="Genomic_DNA"/>
</dbReference>
<dbReference type="InterPro" id="IPR003609">
    <property type="entry name" value="Pan_app"/>
</dbReference>
<proteinExistence type="predicted"/>
<reference evidence="3 4" key="1">
    <citation type="journal article" date="2024" name="Nat. Commun.">
        <title>Phylogenomics reveals the evolutionary origins of lichenization in chlorophyte algae.</title>
        <authorList>
            <person name="Puginier C."/>
            <person name="Libourel C."/>
            <person name="Otte J."/>
            <person name="Skaloud P."/>
            <person name="Haon M."/>
            <person name="Grisel S."/>
            <person name="Petersen M."/>
            <person name="Berrin J.G."/>
            <person name="Delaux P.M."/>
            <person name="Dal Grande F."/>
            <person name="Keller J."/>
        </authorList>
    </citation>
    <scope>NUCLEOTIDE SEQUENCE [LARGE SCALE GENOMIC DNA]</scope>
    <source>
        <strain evidence="3 4">SAG 2523</strain>
    </source>
</reference>
<evidence type="ECO:0000256" key="1">
    <source>
        <dbReference type="SAM" id="MobiDB-lite"/>
    </source>
</evidence>
<feature type="domain" description="Apple" evidence="2">
    <location>
        <begin position="72"/>
        <end position="105"/>
    </location>
</feature>
<keyword evidence="4" id="KW-1185">Reference proteome</keyword>
<protein>
    <recommendedName>
        <fullName evidence="2">Apple domain-containing protein</fullName>
    </recommendedName>
</protein>
<accession>A0AAW1SIT5</accession>
<comment type="caution">
    <text evidence="3">The sequence shown here is derived from an EMBL/GenBank/DDBJ whole genome shotgun (WGS) entry which is preliminary data.</text>
</comment>
<dbReference type="Proteomes" id="UP001485043">
    <property type="component" value="Unassembled WGS sequence"/>
</dbReference>
<gene>
    <name evidence="3" type="ORF">WJX84_009615</name>
</gene>
<dbReference type="Pfam" id="PF00024">
    <property type="entry name" value="PAN_1"/>
    <property type="match status" value="1"/>
</dbReference>
<evidence type="ECO:0000313" key="4">
    <source>
        <dbReference type="Proteomes" id="UP001485043"/>
    </source>
</evidence>